<dbReference type="InterPro" id="IPR011333">
    <property type="entry name" value="SKP1/BTB/POZ_sf"/>
</dbReference>
<dbReference type="SMART" id="SM00225">
    <property type="entry name" value="BTB"/>
    <property type="match status" value="1"/>
</dbReference>
<dbReference type="PROSITE" id="PS50097">
    <property type="entry name" value="BTB"/>
    <property type="match status" value="1"/>
</dbReference>
<dbReference type="CDD" id="cd18186">
    <property type="entry name" value="BTB_POZ_ZBTB_KLHL-like"/>
    <property type="match status" value="1"/>
</dbReference>
<evidence type="ECO:0000313" key="2">
    <source>
        <dbReference type="Proteomes" id="UP001652625"/>
    </source>
</evidence>
<evidence type="ECO:0000313" key="4">
    <source>
        <dbReference type="RefSeq" id="XP_065654198.1"/>
    </source>
</evidence>
<protein>
    <submittedName>
        <fullName evidence="3 4">Uncharacterized protein LOC105845745</fullName>
    </submittedName>
</protein>
<dbReference type="RefSeq" id="XP_065654198.1">
    <property type="nucleotide sequence ID" value="XM_065798126.1"/>
</dbReference>
<accession>A0ABM4BY87</accession>
<evidence type="ECO:0000313" key="3">
    <source>
        <dbReference type="RefSeq" id="XP_065654197.1"/>
    </source>
</evidence>
<gene>
    <name evidence="3 4" type="primary">LOC105845745</name>
</gene>
<dbReference type="InterPro" id="IPR000210">
    <property type="entry name" value="BTB/POZ_dom"/>
</dbReference>
<dbReference type="SUPFAM" id="SSF54695">
    <property type="entry name" value="POZ domain"/>
    <property type="match status" value="1"/>
</dbReference>
<dbReference type="Proteomes" id="UP001652625">
    <property type="component" value="Chromosome 05"/>
</dbReference>
<dbReference type="Pfam" id="PF00651">
    <property type="entry name" value="BTB"/>
    <property type="match status" value="1"/>
</dbReference>
<name>A0ABM4BY87_HYDVU</name>
<dbReference type="GeneID" id="105845745"/>
<feature type="domain" description="BTB" evidence="1">
    <location>
        <begin position="103"/>
        <end position="162"/>
    </location>
</feature>
<sequence>MSFLRQCDKFFCDENMNKETVSVKVLNWLSSSCDSGLDDQMIKDDLDDQSLSLLQNDIVVDVEQLNINNSKEVLSCKLSESIQNQINKLQGNLENVPWDIIDCDTLVQVEKTLFPIQRQFVAYVSGFFCNIVDRMDEKYHNTIVLKGFEEDEIRTVLTFIYNASQEDVTDMNVASLLQLAKQFKVKRILRMCEKHLLRSLTFNRVIAIQLAQQYKLDYVFLDSCQKLSQVDGFEDTAEFLSLNYSTQNIVMRYALKRFRKAHDIICNLDVYLCSYHGNDTKNNDCCFRSATYRTEDNHTFLVKLEKPQEKLLKFIEKVCNDNS</sequence>
<dbReference type="Gene3D" id="3.30.710.10">
    <property type="entry name" value="Potassium Channel Kv1.1, Chain A"/>
    <property type="match status" value="1"/>
</dbReference>
<dbReference type="PANTHER" id="PTHR22744:SF13">
    <property type="entry name" value="BTB DOMAIN-CONTAINING PROTEIN"/>
    <property type="match status" value="1"/>
</dbReference>
<dbReference type="PANTHER" id="PTHR22744">
    <property type="entry name" value="HELIX LOOP HELIX PROTEIN 21-RELATED"/>
    <property type="match status" value="1"/>
</dbReference>
<dbReference type="RefSeq" id="XP_065654197.1">
    <property type="nucleotide sequence ID" value="XM_065798125.1"/>
</dbReference>
<reference evidence="3 4" key="1">
    <citation type="submission" date="2025-05" db="UniProtKB">
        <authorList>
            <consortium name="RefSeq"/>
        </authorList>
    </citation>
    <scope>IDENTIFICATION</scope>
</reference>
<evidence type="ECO:0000259" key="1">
    <source>
        <dbReference type="PROSITE" id="PS50097"/>
    </source>
</evidence>
<organism evidence="2 4">
    <name type="scientific">Hydra vulgaris</name>
    <name type="common">Hydra</name>
    <name type="synonym">Hydra attenuata</name>
    <dbReference type="NCBI Taxonomy" id="6087"/>
    <lineage>
        <taxon>Eukaryota</taxon>
        <taxon>Metazoa</taxon>
        <taxon>Cnidaria</taxon>
        <taxon>Hydrozoa</taxon>
        <taxon>Hydroidolina</taxon>
        <taxon>Anthoathecata</taxon>
        <taxon>Aplanulata</taxon>
        <taxon>Hydridae</taxon>
        <taxon>Hydra</taxon>
    </lineage>
</organism>
<keyword evidence="2" id="KW-1185">Reference proteome</keyword>
<proteinExistence type="predicted"/>